<dbReference type="NCBIfam" id="TIGR02937">
    <property type="entry name" value="sigma70-ECF"/>
    <property type="match status" value="1"/>
</dbReference>
<dbReference type="GO" id="GO:0006352">
    <property type="term" value="P:DNA-templated transcription initiation"/>
    <property type="evidence" value="ECO:0007669"/>
    <property type="project" value="InterPro"/>
</dbReference>
<feature type="domain" description="RNA polymerase sigma-70 region 2" evidence="5">
    <location>
        <begin position="22"/>
        <end position="88"/>
    </location>
</feature>
<dbReference type="InterPro" id="IPR013325">
    <property type="entry name" value="RNA_pol_sigma_r2"/>
</dbReference>
<protein>
    <submittedName>
        <fullName evidence="7">RNA polymerase sigma-70 factor (ECF subfamily)</fullName>
    </submittedName>
</protein>
<dbReference type="Gene3D" id="1.10.10.10">
    <property type="entry name" value="Winged helix-like DNA-binding domain superfamily/Winged helix DNA-binding domain"/>
    <property type="match status" value="1"/>
</dbReference>
<dbReference type="SUPFAM" id="SSF88946">
    <property type="entry name" value="Sigma2 domain of RNA polymerase sigma factors"/>
    <property type="match status" value="1"/>
</dbReference>
<dbReference type="SUPFAM" id="SSF88659">
    <property type="entry name" value="Sigma3 and sigma4 domains of RNA polymerase sigma factors"/>
    <property type="match status" value="1"/>
</dbReference>
<evidence type="ECO:0000259" key="5">
    <source>
        <dbReference type="Pfam" id="PF04542"/>
    </source>
</evidence>
<evidence type="ECO:0000256" key="4">
    <source>
        <dbReference type="ARBA" id="ARBA00023163"/>
    </source>
</evidence>
<comment type="similarity">
    <text evidence="1">Belongs to the sigma-70 factor family. ECF subfamily.</text>
</comment>
<comment type="caution">
    <text evidence="7">The sequence shown here is derived from an EMBL/GenBank/DDBJ whole genome shotgun (WGS) entry which is preliminary data.</text>
</comment>
<evidence type="ECO:0000313" key="7">
    <source>
        <dbReference type="EMBL" id="TDN96646.1"/>
    </source>
</evidence>
<evidence type="ECO:0000259" key="6">
    <source>
        <dbReference type="Pfam" id="PF08281"/>
    </source>
</evidence>
<keyword evidence="3" id="KW-0731">Sigma factor</keyword>
<proteinExistence type="inferred from homology"/>
<dbReference type="GO" id="GO:0016987">
    <property type="term" value="F:sigma factor activity"/>
    <property type="evidence" value="ECO:0007669"/>
    <property type="project" value="UniProtKB-KW"/>
</dbReference>
<reference evidence="7 8" key="1">
    <citation type="submission" date="2019-03" db="EMBL/GenBank/DDBJ databases">
        <title>Freshwater and sediment microbial communities from various areas in North America, analyzing microbe dynamics in response to fracking.</title>
        <authorList>
            <person name="Lamendella R."/>
        </authorList>
    </citation>
    <scope>NUCLEOTIDE SEQUENCE [LARGE SCALE GENOMIC DNA]</scope>
    <source>
        <strain evidence="7 8">114D</strain>
    </source>
</reference>
<dbReference type="AlphaFoldDB" id="A0A4R6GNE9"/>
<dbReference type="Gene3D" id="1.10.1740.10">
    <property type="match status" value="1"/>
</dbReference>
<dbReference type="InterPro" id="IPR036388">
    <property type="entry name" value="WH-like_DNA-bd_sf"/>
</dbReference>
<evidence type="ECO:0000256" key="1">
    <source>
        <dbReference type="ARBA" id="ARBA00010641"/>
    </source>
</evidence>
<dbReference type="RefSeq" id="WP_133466600.1">
    <property type="nucleotide sequence ID" value="NZ_SNWI01000011.1"/>
</dbReference>
<organism evidence="7 8">
    <name type="scientific">Sunxiuqinia elliptica</name>
    <dbReference type="NCBI Taxonomy" id="655355"/>
    <lineage>
        <taxon>Bacteria</taxon>
        <taxon>Pseudomonadati</taxon>
        <taxon>Bacteroidota</taxon>
        <taxon>Bacteroidia</taxon>
        <taxon>Marinilabiliales</taxon>
        <taxon>Prolixibacteraceae</taxon>
        <taxon>Sunxiuqinia</taxon>
    </lineage>
</organism>
<dbReference type="Pfam" id="PF08281">
    <property type="entry name" value="Sigma70_r4_2"/>
    <property type="match status" value="1"/>
</dbReference>
<keyword evidence="4" id="KW-0804">Transcription</keyword>
<dbReference type="PANTHER" id="PTHR43133">
    <property type="entry name" value="RNA POLYMERASE ECF-TYPE SIGMA FACTO"/>
    <property type="match status" value="1"/>
</dbReference>
<dbReference type="NCBIfam" id="TIGR02985">
    <property type="entry name" value="Sig70_bacteroi1"/>
    <property type="match status" value="1"/>
</dbReference>
<dbReference type="PANTHER" id="PTHR43133:SF46">
    <property type="entry name" value="RNA POLYMERASE SIGMA-70 FACTOR ECF SUBFAMILY"/>
    <property type="match status" value="1"/>
</dbReference>
<dbReference type="InterPro" id="IPR013249">
    <property type="entry name" value="RNA_pol_sigma70_r4_t2"/>
</dbReference>
<gene>
    <name evidence="7" type="ORF">DET52_11116</name>
</gene>
<accession>A0A4R6GNE9</accession>
<dbReference type="InterPro" id="IPR007627">
    <property type="entry name" value="RNA_pol_sigma70_r2"/>
</dbReference>
<sequence>MTDDLELLKGLRNSDEIAFKTLYKKYFSRLYYFTLEFVPLKDLAENIVQDTFFTLWNKRHHLKDNSQLGAYLFTVTKNNCLYKLRSQRYRQQLFVNSNDLQELELNLDVLSSLDSSEYTFSEIERIIKQTLEELPPQCRNVFTLSRFKGMKNREIAEELNISEKVVEKHMTKGLKHFRITLKDYLPFVLYLLIK</sequence>
<evidence type="ECO:0000313" key="8">
    <source>
        <dbReference type="Proteomes" id="UP000294848"/>
    </source>
</evidence>
<dbReference type="EMBL" id="SNWI01000011">
    <property type="protein sequence ID" value="TDN96646.1"/>
    <property type="molecule type" value="Genomic_DNA"/>
</dbReference>
<dbReference type="InterPro" id="IPR039425">
    <property type="entry name" value="RNA_pol_sigma-70-like"/>
</dbReference>
<dbReference type="InterPro" id="IPR013324">
    <property type="entry name" value="RNA_pol_sigma_r3/r4-like"/>
</dbReference>
<dbReference type="Proteomes" id="UP000294848">
    <property type="component" value="Unassembled WGS sequence"/>
</dbReference>
<name>A0A4R6GNE9_9BACT</name>
<feature type="domain" description="RNA polymerase sigma factor 70 region 4 type 2" evidence="6">
    <location>
        <begin position="126"/>
        <end position="176"/>
    </location>
</feature>
<dbReference type="InterPro" id="IPR014284">
    <property type="entry name" value="RNA_pol_sigma-70_dom"/>
</dbReference>
<dbReference type="Pfam" id="PF04542">
    <property type="entry name" value="Sigma70_r2"/>
    <property type="match status" value="1"/>
</dbReference>
<dbReference type="GO" id="GO:0003677">
    <property type="term" value="F:DNA binding"/>
    <property type="evidence" value="ECO:0007669"/>
    <property type="project" value="InterPro"/>
</dbReference>
<keyword evidence="2" id="KW-0805">Transcription regulation</keyword>
<evidence type="ECO:0000256" key="2">
    <source>
        <dbReference type="ARBA" id="ARBA00023015"/>
    </source>
</evidence>
<dbReference type="InterPro" id="IPR014327">
    <property type="entry name" value="RNA_pol_sigma70_bacteroid"/>
</dbReference>
<dbReference type="OrthoDB" id="1453134at2"/>
<evidence type="ECO:0000256" key="3">
    <source>
        <dbReference type="ARBA" id="ARBA00023082"/>
    </source>
</evidence>